<evidence type="ECO:0000313" key="1">
    <source>
        <dbReference type="EMBL" id="QEG15533.1"/>
    </source>
</evidence>
<sequence>MDSDGAELIVKWYLEIEQRLFSILKTVPLSTDTEGVFLPSLSSIILESCSLIDTIFRDGYKPVAQAQNANMPMYARYYEGIYELSSARTVIYNYPIQSLCPFENWMSPNGDYIPILWWQNYNKLKHDRIQHFPLSTFRTAIDSLCALHQILAYTPALIDALTRHNLLCTLGINPAIITAWLKGEEEYDERYQALIETELFATPRGSLTFPENLQNANVRIYDMNHKFWKYVGFNNY</sequence>
<keyword evidence="2" id="KW-1185">Reference proteome</keyword>
<gene>
    <name evidence="1" type="ORF">GmarT_13740</name>
</gene>
<dbReference type="EMBL" id="CP042910">
    <property type="protein sequence ID" value="QEG15533.1"/>
    <property type="molecule type" value="Genomic_DNA"/>
</dbReference>
<proteinExistence type="predicted"/>
<evidence type="ECO:0000313" key="2">
    <source>
        <dbReference type="Proteomes" id="UP000322887"/>
    </source>
</evidence>
<dbReference type="Proteomes" id="UP000322887">
    <property type="component" value="Chromosome"/>
</dbReference>
<reference evidence="1 2" key="1">
    <citation type="submission" date="2019-08" db="EMBL/GenBank/DDBJ databases">
        <title>Deep-cultivation of Planctomycetes and their phenomic and genomic characterization uncovers novel biology.</title>
        <authorList>
            <person name="Wiegand S."/>
            <person name="Jogler M."/>
            <person name="Boedeker C."/>
            <person name="Pinto D."/>
            <person name="Vollmers J."/>
            <person name="Rivas-Marin E."/>
            <person name="Kohn T."/>
            <person name="Peeters S.H."/>
            <person name="Heuer A."/>
            <person name="Rast P."/>
            <person name="Oberbeckmann S."/>
            <person name="Bunk B."/>
            <person name="Jeske O."/>
            <person name="Meyerdierks A."/>
            <person name="Storesund J.E."/>
            <person name="Kallscheuer N."/>
            <person name="Luecker S."/>
            <person name="Lage O.M."/>
            <person name="Pohl T."/>
            <person name="Merkel B.J."/>
            <person name="Hornburger P."/>
            <person name="Mueller R.-W."/>
            <person name="Bruemmer F."/>
            <person name="Labrenz M."/>
            <person name="Spormann A.M."/>
            <person name="Op den Camp H."/>
            <person name="Overmann J."/>
            <person name="Amann R."/>
            <person name="Jetten M.S.M."/>
            <person name="Mascher T."/>
            <person name="Medema M.H."/>
            <person name="Devos D.P."/>
            <person name="Kaster A.-K."/>
            <person name="Ovreas L."/>
            <person name="Rohde M."/>
            <person name="Galperin M.Y."/>
            <person name="Jogler C."/>
        </authorList>
    </citation>
    <scope>NUCLEOTIDE SEQUENCE [LARGE SCALE GENOMIC DNA]</scope>
    <source>
        <strain evidence="1 2">DSM 8797</strain>
    </source>
</reference>
<accession>A0ABX5YIP7</accession>
<organism evidence="1 2">
    <name type="scientific">Gimesia maris</name>
    <dbReference type="NCBI Taxonomy" id="122"/>
    <lineage>
        <taxon>Bacteria</taxon>
        <taxon>Pseudomonadati</taxon>
        <taxon>Planctomycetota</taxon>
        <taxon>Planctomycetia</taxon>
        <taxon>Planctomycetales</taxon>
        <taxon>Planctomycetaceae</taxon>
        <taxon>Gimesia</taxon>
    </lineage>
</organism>
<name>A0ABX5YIP7_9PLAN</name>
<dbReference type="RefSeq" id="WP_002647534.1">
    <property type="nucleotide sequence ID" value="NZ_CP042910.1"/>
</dbReference>
<dbReference type="GeneID" id="98646011"/>
<protein>
    <submittedName>
        <fullName evidence="1">Uncharacterized protein</fullName>
    </submittedName>
</protein>